<keyword evidence="1" id="KW-0732">Signal</keyword>
<evidence type="ECO:0008006" key="4">
    <source>
        <dbReference type="Google" id="ProtNLM"/>
    </source>
</evidence>
<dbReference type="RefSeq" id="WP_013916877.1">
    <property type="nucleotide sequence ID" value="NC_015690.1"/>
</dbReference>
<organism evidence="2 3">
    <name type="scientific">Paenibacillus mucilaginosus (strain KNP414)</name>
    <dbReference type="NCBI Taxonomy" id="1036673"/>
    <lineage>
        <taxon>Bacteria</taxon>
        <taxon>Bacillati</taxon>
        <taxon>Bacillota</taxon>
        <taxon>Bacilli</taxon>
        <taxon>Bacillales</taxon>
        <taxon>Paenibacillaceae</taxon>
        <taxon>Paenibacillus</taxon>
    </lineage>
</organism>
<dbReference type="PATRIC" id="fig|1036673.3.peg.2902"/>
<proteinExistence type="predicted"/>
<feature type="signal peptide" evidence="1">
    <location>
        <begin position="1"/>
        <end position="27"/>
    </location>
</feature>
<evidence type="ECO:0000256" key="1">
    <source>
        <dbReference type="SAM" id="SignalP"/>
    </source>
</evidence>
<dbReference type="KEGG" id="pms:KNP414_03160"/>
<accession>F8FD58</accession>
<dbReference type="AlphaFoldDB" id="F8FD58"/>
<dbReference type="HOGENOM" id="CLU_515652_0_0_9"/>
<evidence type="ECO:0000313" key="2">
    <source>
        <dbReference type="EMBL" id="AEI41718.1"/>
    </source>
</evidence>
<feature type="chain" id="PRO_5003370551" description="Copper amine oxidase-like N-terminal domain-containing protein" evidence="1">
    <location>
        <begin position="28"/>
        <end position="528"/>
    </location>
</feature>
<dbReference type="Proteomes" id="UP000006620">
    <property type="component" value="Chromosome"/>
</dbReference>
<protein>
    <recommendedName>
        <fullName evidence="4">Copper amine oxidase-like N-terminal domain-containing protein</fullName>
    </recommendedName>
</protein>
<dbReference type="EMBL" id="CP002869">
    <property type="protein sequence ID" value="AEI41718.1"/>
    <property type="molecule type" value="Genomic_DNA"/>
</dbReference>
<sequence length="528" mass="58511">MKKFRLSAAVFGIAAVLALSSPPPVSAMKVGDVTGQVLSTDIHAYVNGAEMPSLNLNGYTAVAAEDLREYGFDVAWVPQERKIVIRYSGKKEVQPLPVQTAAQPLGTKLADVLYTDISAYYGDHQIPSYNIGGRTVVTLNDLSAFGSVVWSEKDRSISFTPAAHDTGWFTANPLAVRETGTVQVDHIWIGDPKITWNGEEVGRTIDYVPMLDVSWLAGKLGYTAQETKDGRLRVDNGTDGFILRQGDNHPELIWFGTTAGKVETWKAPVKRNGKWLLREPDLKELFGYESVWSPETHMENITYRKLIVEDHGLKRRTDNFSYIVRADGFLEGTSNLPFLGLEREIDGQMVHAPVVAGGMADAAEGGPKYRLDTAVQLELGTNRLHLRLTQGYRILFDSVYTVELPLRELAPILDRNTSYSSGDSTWLKEVSPAKAYQETSGSDMTFSGTAEKINGTELTFIMERKAGEDYVPLGGPVPAPFEGDRFQTKLKLPEQTGLYRVTALTWVTNPKGSFQMPAAYWYIQKQAQ</sequence>
<evidence type="ECO:0000313" key="3">
    <source>
        <dbReference type="Proteomes" id="UP000006620"/>
    </source>
</evidence>
<name>F8FD58_PAEMK</name>
<reference evidence="3" key="1">
    <citation type="submission" date="2011-06" db="EMBL/GenBank/DDBJ databases">
        <title>Complete genome sequence of Paenibacillus mucilaginosus KNP414.</title>
        <authorList>
            <person name="Wang J."/>
            <person name="Hu S."/>
            <person name="Hu X."/>
            <person name="Zhang B."/>
            <person name="Dong D."/>
            <person name="Zhang S."/>
            <person name="Zhao K."/>
            <person name="Wu D."/>
        </authorList>
    </citation>
    <scope>NUCLEOTIDE SEQUENCE [LARGE SCALE GENOMIC DNA]</scope>
    <source>
        <strain evidence="3">KNP414</strain>
    </source>
</reference>
<reference evidence="2 3" key="2">
    <citation type="journal article" date="2013" name="Genome Announc.">
        <title>Genome Sequence of Growth-Improving Paenibacillus mucilaginosus Strain KNP414.</title>
        <authorList>
            <person name="Lu J.J."/>
            <person name="Wang J.F."/>
            <person name="Hu X.F."/>
        </authorList>
    </citation>
    <scope>NUCLEOTIDE SEQUENCE [LARGE SCALE GENOMIC DNA]</scope>
    <source>
        <strain evidence="2 3">KNP414</strain>
    </source>
</reference>
<gene>
    <name evidence="2" type="ordered locus">KNP414_03160</name>
</gene>